<proteinExistence type="predicted"/>
<protein>
    <submittedName>
        <fullName evidence="1">Uncharacterized protein</fullName>
    </submittedName>
</protein>
<evidence type="ECO:0000313" key="2">
    <source>
        <dbReference type="Proteomes" id="UP000036122"/>
    </source>
</evidence>
<dbReference type="SUPFAM" id="SSF51306">
    <property type="entry name" value="LexA/Signal peptidase"/>
    <property type="match status" value="1"/>
</dbReference>
<organism evidence="1 2">
    <name type="scientific">Acinetobacter baumannii MRSN 3527</name>
    <dbReference type="NCBI Taxonomy" id="1409923"/>
    <lineage>
        <taxon>Bacteria</taxon>
        <taxon>Pseudomonadati</taxon>
        <taxon>Pseudomonadota</taxon>
        <taxon>Gammaproteobacteria</taxon>
        <taxon>Moraxellales</taxon>
        <taxon>Moraxellaceae</taxon>
        <taxon>Acinetobacter</taxon>
        <taxon>Acinetobacter calcoaceticus/baumannii complex</taxon>
    </lineage>
</organism>
<comment type="caution">
    <text evidence="1">The sequence shown here is derived from an EMBL/GenBank/DDBJ whole genome shotgun (WGS) entry which is preliminary data.</text>
</comment>
<accession>A0A0J0ZUX2</accession>
<name>A0A0J0ZUX2_ACIBA</name>
<sequence>MSKSEIKEIFGDEDYPLPELWLKAENSNYNHIIPDDSQTISIWGVVTFNLKRIYHRS</sequence>
<reference evidence="1 2" key="1">
    <citation type="submission" date="2014-07" db="EMBL/GenBank/DDBJ databases">
        <authorList>
            <person name="Harkins D.M."/>
            <person name="Lesho E."/>
            <person name="Waterman P.E."/>
            <person name="Chan A."/>
            <person name="Fouts D.E."/>
        </authorList>
    </citation>
    <scope>NUCLEOTIDE SEQUENCE [LARGE SCALE GENOMIC DNA]</scope>
    <source>
        <strain evidence="1 2">MRSN 3527</strain>
    </source>
</reference>
<evidence type="ECO:0000313" key="1">
    <source>
        <dbReference type="EMBL" id="KLT85840.1"/>
    </source>
</evidence>
<dbReference type="AlphaFoldDB" id="A0A0J0ZUX2"/>
<gene>
    <name evidence="1" type="ORF">T630_4121</name>
</gene>
<dbReference type="Proteomes" id="UP000036122">
    <property type="component" value="Unassembled WGS sequence"/>
</dbReference>
<dbReference type="PATRIC" id="fig|1409923.3.peg.3414"/>
<dbReference type="EMBL" id="JPHZ01000028">
    <property type="protein sequence ID" value="KLT85840.1"/>
    <property type="molecule type" value="Genomic_DNA"/>
</dbReference>
<dbReference type="InterPro" id="IPR036286">
    <property type="entry name" value="LexA/Signal_pep-like_sf"/>
</dbReference>